<dbReference type="PANTHER" id="PTHR30537">
    <property type="entry name" value="HTH-TYPE TRANSCRIPTIONAL REGULATOR"/>
    <property type="match status" value="1"/>
</dbReference>
<evidence type="ECO:0000256" key="3">
    <source>
        <dbReference type="ARBA" id="ARBA00023125"/>
    </source>
</evidence>
<feature type="domain" description="HTH lysR-type" evidence="5">
    <location>
        <begin position="3"/>
        <end position="60"/>
    </location>
</feature>
<dbReference type="PROSITE" id="PS50931">
    <property type="entry name" value="HTH_LYSR"/>
    <property type="match status" value="1"/>
</dbReference>
<comment type="caution">
    <text evidence="6">The sequence shown here is derived from an EMBL/GenBank/DDBJ whole genome shotgun (WGS) entry which is preliminary data.</text>
</comment>
<dbReference type="SUPFAM" id="SSF53850">
    <property type="entry name" value="Periplasmic binding protein-like II"/>
    <property type="match status" value="1"/>
</dbReference>
<dbReference type="GO" id="GO:0003700">
    <property type="term" value="F:DNA-binding transcription factor activity"/>
    <property type="evidence" value="ECO:0007669"/>
    <property type="project" value="InterPro"/>
</dbReference>
<proteinExistence type="inferred from homology"/>
<evidence type="ECO:0000256" key="1">
    <source>
        <dbReference type="ARBA" id="ARBA00009437"/>
    </source>
</evidence>
<comment type="similarity">
    <text evidence="1">Belongs to the LysR transcriptional regulatory family.</text>
</comment>
<dbReference type="FunFam" id="3.40.190.290:FF:000001">
    <property type="entry name" value="Transcriptional regulator, LysR family"/>
    <property type="match status" value="1"/>
</dbReference>
<evidence type="ECO:0000259" key="5">
    <source>
        <dbReference type="PROSITE" id="PS50931"/>
    </source>
</evidence>
<dbReference type="EMBL" id="JACCGK010000008">
    <property type="protein sequence ID" value="NYT72970.1"/>
    <property type="molecule type" value="Genomic_DNA"/>
</dbReference>
<gene>
    <name evidence="6" type="ORF">HZU72_11085</name>
</gene>
<dbReference type="Proteomes" id="UP000520876">
    <property type="component" value="Unassembled WGS sequence"/>
</dbReference>
<dbReference type="InterPro" id="IPR058163">
    <property type="entry name" value="LysR-type_TF_proteobact-type"/>
</dbReference>
<name>A0A7Z0N7G3_9GAMM</name>
<evidence type="ECO:0000256" key="4">
    <source>
        <dbReference type="ARBA" id="ARBA00023163"/>
    </source>
</evidence>
<dbReference type="AlphaFoldDB" id="A0A7Z0N7G3"/>
<dbReference type="InterPro" id="IPR000847">
    <property type="entry name" value="LysR_HTH_N"/>
</dbReference>
<sequence length="305" mass="34781">MIMVSSDFEFFILICQSGSISKAAKDFDITPAAASKRLSNIEKNIGCQLISRSTRSMSLTANGKLYLEYARKVTSTLEEMSLALRQKTDEAEGPIRINAPFGFGRKYISKFVSDFIEEHPKIECQLHLSDHPLNLITNSFDIGIRFGSLPDSGLHARKIASHRRFLCASPSYFATKNEPTTPHELSHHNCIVLRQNDETYGNWHFTKEDQIYHVRVGGNLSSNDGESVLSWALKGHGIAIRAEWDVYHHLKQGTLKKVLSDYQLPNADIYAVYPYKQNIPIRLRMFIDYLAEKMKIIPFERHDKT</sequence>
<dbReference type="GO" id="GO:0003677">
    <property type="term" value="F:DNA binding"/>
    <property type="evidence" value="ECO:0007669"/>
    <property type="project" value="UniProtKB-KW"/>
</dbReference>
<organism evidence="6 7">
    <name type="scientific">Vreelandella sedimenti</name>
    <dbReference type="NCBI Taxonomy" id="2729618"/>
    <lineage>
        <taxon>Bacteria</taxon>
        <taxon>Pseudomonadati</taxon>
        <taxon>Pseudomonadota</taxon>
        <taxon>Gammaproteobacteria</taxon>
        <taxon>Oceanospirillales</taxon>
        <taxon>Halomonadaceae</taxon>
        <taxon>Vreelandella</taxon>
    </lineage>
</organism>
<dbReference type="Gene3D" id="3.40.190.290">
    <property type="match status" value="1"/>
</dbReference>
<keyword evidence="7" id="KW-1185">Reference proteome</keyword>
<keyword evidence="3" id="KW-0238">DNA-binding</keyword>
<keyword evidence="4" id="KW-0804">Transcription</keyword>
<protein>
    <submittedName>
        <fullName evidence="6">LysR family transcriptional regulator</fullName>
    </submittedName>
</protein>
<keyword evidence="2" id="KW-0805">Transcription regulation</keyword>
<evidence type="ECO:0000313" key="6">
    <source>
        <dbReference type="EMBL" id="NYT72970.1"/>
    </source>
</evidence>
<dbReference type="InterPro" id="IPR036390">
    <property type="entry name" value="WH_DNA-bd_sf"/>
</dbReference>
<dbReference type="InterPro" id="IPR036388">
    <property type="entry name" value="WH-like_DNA-bd_sf"/>
</dbReference>
<dbReference type="Pfam" id="PF00126">
    <property type="entry name" value="HTH_1"/>
    <property type="match status" value="1"/>
</dbReference>
<dbReference type="Pfam" id="PF03466">
    <property type="entry name" value="LysR_substrate"/>
    <property type="match status" value="1"/>
</dbReference>
<reference evidence="6 7" key="1">
    <citation type="submission" date="2020-07" db="EMBL/GenBank/DDBJ databases">
        <title>Halomonas sp. QX-2 draft genome sequence.</title>
        <authorList>
            <person name="Qiu X."/>
        </authorList>
    </citation>
    <scope>NUCLEOTIDE SEQUENCE [LARGE SCALE GENOMIC DNA]</scope>
    <source>
        <strain evidence="6 7">QX-2</strain>
    </source>
</reference>
<evidence type="ECO:0000256" key="2">
    <source>
        <dbReference type="ARBA" id="ARBA00023015"/>
    </source>
</evidence>
<evidence type="ECO:0000313" key="7">
    <source>
        <dbReference type="Proteomes" id="UP000520876"/>
    </source>
</evidence>
<accession>A0A7Z0N7G3</accession>
<dbReference type="SUPFAM" id="SSF46785">
    <property type="entry name" value="Winged helix' DNA-binding domain"/>
    <property type="match status" value="1"/>
</dbReference>
<dbReference type="InterPro" id="IPR005119">
    <property type="entry name" value="LysR_subst-bd"/>
</dbReference>
<dbReference type="CDD" id="cd08479">
    <property type="entry name" value="PBP2_CrgA_like_9"/>
    <property type="match status" value="1"/>
</dbReference>
<dbReference type="Gene3D" id="1.10.10.10">
    <property type="entry name" value="Winged helix-like DNA-binding domain superfamily/Winged helix DNA-binding domain"/>
    <property type="match status" value="1"/>
</dbReference>
<dbReference type="PANTHER" id="PTHR30537:SF5">
    <property type="entry name" value="HTH-TYPE TRANSCRIPTIONAL ACTIVATOR TTDR-RELATED"/>
    <property type="match status" value="1"/>
</dbReference>